<organism evidence="5 6">
    <name type="scientific">Polarella glacialis</name>
    <name type="common">Dinoflagellate</name>
    <dbReference type="NCBI Taxonomy" id="89957"/>
    <lineage>
        <taxon>Eukaryota</taxon>
        <taxon>Sar</taxon>
        <taxon>Alveolata</taxon>
        <taxon>Dinophyceae</taxon>
        <taxon>Suessiales</taxon>
        <taxon>Suessiaceae</taxon>
        <taxon>Polarella</taxon>
    </lineage>
</organism>
<dbReference type="Proteomes" id="UP000626109">
    <property type="component" value="Unassembled WGS sequence"/>
</dbReference>
<evidence type="ECO:0000313" key="6">
    <source>
        <dbReference type="Proteomes" id="UP000626109"/>
    </source>
</evidence>
<evidence type="ECO:0000256" key="2">
    <source>
        <dbReference type="ARBA" id="ARBA00023134"/>
    </source>
</evidence>
<evidence type="ECO:0000256" key="1">
    <source>
        <dbReference type="ARBA" id="ARBA00022741"/>
    </source>
</evidence>
<proteinExistence type="predicted"/>
<dbReference type="GO" id="GO:0046872">
    <property type="term" value="F:metal ion binding"/>
    <property type="evidence" value="ECO:0007669"/>
    <property type="project" value="UniProtKB-KW"/>
</dbReference>
<protein>
    <submittedName>
        <fullName evidence="5">Uncharacterized protein</fullName>
    </submittedName>
</protein>
<feature type="binding site" evidence="3">
    <location>
        <begin position="39"/>
        <end position="46"/>
    </location>
    <ligand>
        <name>GTP</name>
        <dbReference type="ChEBI" id="CHEBI:37565"/>
    </ligand>
</feature>
<feature type="binding site" evidence="4">
    <location>
        <position position="46"/>
    </location>
    <ligand>
        <name>Mg(2+)</name>
        <dbReference type="ChEBI" id="CHEBI:18420"/>
    </ligand>
</feature>
<comment type="caution">
    <text evidence="5">The sequence shown here is derived from an EMBL/GenBank/DDBJ whole genome shotgun (WGS) entry which is preliminary data.</text>
</comment>
<reference evidence="5" key="1">
    <citation type="submission" date="2021-02" db="EMBL/GenBank/DDBJ databases">
        <authorList>
            <person name="Dougan E. K."/>
            <person name="Rhodes N."/>
            <person name="Thang M."/>
            <person name="Chan C."/>
        </authorList>
    </citation>
    <scope>NUCLEOTIDE SEQUENCE</scope>
</reference>
<dbReference type="Pfam" id="PF00025">
    <property type="entry name" value="Arf"/>
    <property type="match status" value="1"/>
</dbReference>
<dbReference type="SUPFAM" id="SSF52540">
    <property type="entry name" value="P-loop containing nucleoside triphosphate hydrolases"/>
    <property type="match status" value="1"/>
</dbReference>
<dbReference type="GO" id="GO:0003924">
    <property type="term" value="F:GTPase activity"/>
    <property type="evidence" value="ECO:0007669"/>
    <property type="project" value="InterPro"/>
</dbReference>
<name>A0A813KZS3_POLGL</name>
<keyword evidence="1 3" id="KW-0547">Nucleotide-binding</keyword>
<dbReference type="InterPro" id="IPR027417">
    <property type="entry name" value="P-loop_NTPase"/>
</dbReference>
<keyword evidence="4" id="KW-0460">Magnesium</keyword>
<accession>A0A813KZS3</accession>
<dbReference type="InterPro" id="IPR024156">
    <property type="entry name" value="Small_GTPase_ARF"/>
</dbReference>
<dbReference type="EMBL" id="CAJNNW010033022">
    <property type="protein sequence ID" value="CAE8716708.1"/>
    <property type="molecule type" value="Genomic_DNA"/>
</dbReference>
<dbReference type="Gene3D" id="3.40.50.300">
    <property type="entry name" value="P-loop containing nucleotide triphosphate hydrolases"/>
    <property type="match status" value="1"/>
</dbReference>
<dbReference type="InterPro" id="IPR006689">
    <property type="entry name" value="Small_GTPase_ARF/SAR"/>
</dbReference>
<keyword evidence="4" id="KW-0479">Metal-binding</keyword>
<dbReference type="AlphaFoldDB" id="A0A813KZS3"/>
<dbReference type="PANTHER" id="PTHR11711">
    <property type="entry name" value="ADP RIBOSYLATION FACTOR-RELATED"/>
    <property type="match status" value="1"/>
</dbReference>
<evidence type="ECO:0000256" key="3">
    <source>
        <dbReference type="PIRSR" id="PIRSR606689-1"/>
    </source>
</evidence>
<keyword evidence="2 3" id="KW-0342">GTP-binding</keyword>
<feature type="binding site" evidence="4">
    <location>
        <position position="63"/>
    </location>
    <ligand>
        <name>Mg(2+)</name>
        <dbReference type="ChEBI" id="CHEBI:18420"/>
    </ligand>
</feature>
<gene>
    <name evidence="5" type="ORF">PGLA2088_LOCUS39178</name>
</gene>
<evidence type="ECO:0000313" key="5">
    <source>
        <dbReference type="EMBL" id="CAE8716708.1"/>
    </source>
</evidence>
<dbReference type="GO" id="GO:0005525">
    <property type="term" value="F:GTP binding"/>
    <property type="evidence" value="ECO:0007669"/>
    <property type="project" value="UniProtKB-KW"/>
</dbReference>
<sequence length="102" mass="11552">MGNGLTSDGYSRGFGPKPLRLRLLDRVFCRYQGRVLLLGLDEAGKTTMLCTMQSGSVVESRPTIGSNQETVYYRGLIFRLWMKNLGTCPCWCLRTSRILQLQ</sequence>
<evidence type="ECO:0000256" key="4">
    <source>
        <dbReference type="PIRSR" id="PIRSR606689-2"/>
    </source>
</evidence>